<dbReference type="GeneTree" id="ENSGT00940000163348"/>
<dbReference type="SUPFAM" id="SSF48726">
    <property type="entry name" value="Immunoglobulin"/>
    <property type="match status" value="5"/>
</dbReference>
<dbReference type="Pfam" id="PF07654">
    <property type="entry name" value="C1-set"/>
    <property type="match status" value="3"/>
</dbReference>
<organism evidence="5 6">
    <name type="scientific">Latimeria chalumnae</name>
    <name type="common">Coelacanth</name>
    <dbReference type="NCBI Taxonomy" id="7897"/>
    <lineage>
        <taxon>Eukaryota</taxon>
        <taxon>Metazoa</taxon>
        <taxon>Chordata</taxon>
        <taxon>Craniata</taxon>
        <taxon>Vertebrata</taxon>
        <taxon>Euteleostomi</taxon>
        <taxon>Coelacanthiformes</taxon>
        <taxon>Coelacanthidae</taxon>
        <taxon>Latimeria</taxon>
    </lineage>
</organism>
<keyword evidence="2" id="KW-1133">Transmembrane helix</keyword>
<dbReference type="eggNOG" id="KOG3866">
    <property type="taxonomic scope" value="Eukaryota"/>
</dbReference>
<dbReference type="OrthoDB" id="9983389at2759"/>
<feature type="domain" description="Ig-like" evidence="4">
    <location>
        <begin position="651"/>
        <end position="756"/>
    </location>
</feature>
<feature type="domain" description="Ig-like" evidence="4">
    <location>
        <begin position="420"/>
        <end position="540"/>
    </location>
</feature>
<dbReference type="STRING" id="7897.ENSLACP00000019192"/>
<sequence>MAFFLWWLSVAVSFHLSETLEVRINPSLLRVQRNEDVLLECLITGFESAKLDLSIVRVQWYLIPSANTDRRELLYFFSSSNATAARIGSQISEEELKKGNASLYLPRIKVSEEGTYECIVHILQLKAQRACKVLISARPEVQLSPQELTLEAGTEESLLCQVKNFYPNTVEIIWMKISDGKSERVTVAVCTGATTVNNDGTYALASRLKLQPSLQDNGNTYQCIVKHQALPEHFAKDCVLSVKDPEAVLSKAIIIGSIIGCMILILICLIVGLFLKSKHFKMAPHKGREVSAPGHIKHLVEPYFATGITRLQSKLQHSSCFLKMKNDTKKTSYWNSEATEMRGVSAASGEGCVLLPKGEKTYEQDKVFKVQVTDLTPNSDGTYNLRCNIEVFADVHTPNTAEGLVNSDLKMQLNTVRASPRMSPIVVPPCITHSELLALTCPVNGFKPRPLTIVWCKRHHDGRETEVAKLDSQNREEILSTNGSMPQYSHSISESQNGDGTFSIISVLAFVPTIKEDHEATFICKVFHDATKYEEKKETKLIVKAIPKFDPIQCSPDVYFADHNLTLSCRIHSFYPSSVKVSWYKENNLMVEKQDTEIVEQADDLFYCTSSVKFVPCKNDAGKMFKCFVEHETLTEPKEIEWKMTQLISPPVVTGITCEPEIPEVGKPLTLSCVVRDFYPPDCNVMWVRGFERTEDGITTEDPELDTETGLYFRKSQRTFIPTEHDQGMEFTVELFHYNMTYRNDTNGYYMTFSCN</sequence>
<evidence type="ECO:0000256" key="1">
    <source>
        <dbReference type="ARBA" id="ARBA00023319"/>
    </source>
</evidence>
<gene>
    <name evidence="5" type="primary">LOC102346001</name>
</gene>
<keyword evidence="6" id="KW-1185">Reference proteome</keyword>
<dbReference type="InterPro" id="IPR003597">
    <property type="entry name" value="Ig_C1-set"/>
</dbReference>
<dbReference type="InterPro" id="IPR036179">
    <property type="entry name" value="Ig-like_dom_sf"/>
</dbReference>
<name>H3BBC1_LATCH</name>
<dbReference type="InterPro" id="IPR013106">
    <property type="entry name" value="Ig_V-set"/>
</dbReference>
<dbReference type="InParanoid" id="H3BBC1"/>
<feature type="domain" description="Ig-like" evidence="4">
    <location>
        <begin position="20"/>
        <end position="120"/>
    </location>
</feature>
<proteinExistence type="predicted"/>
<dbReference type="PROSITE" id="PS00290">
    <property type="entry name" value="IG_MHC"/>
    <property type="match status" value="2"/>
</dbReference>
<feature type="domain" description="Ig-like" evidence="4">
    <location>
        <begin position="139"/>
        <end position="227"/>
    </location>
</feature>
<dbReference type="RefSeq" id="XP_005990572.1">
    <property type="nucleotide sequence ID" value="XM_005990510.3"/>
</dbReference>
<feature type="chain" id="PRO_5003580672" description="Ig-like domain-containing protein" evidence="3">
    <location>
        <begin position="20"/>
        <end position="756"/>
    </location>
</feature>
<dbReference type="PANTHER" id="PTHR23411">
    <property type="entry name" value="TAPASIN"/>
    <property type="match status" value="1"/>
</dbReference>
<dbReference type="EMBL" id="AFYH01025677">
    <property type="status" value="NOT_ANNOTATED_CDS"/>
    <property type="molecule type" value="Genomic_DNA"/>
</dbReference>
<dbReference type="InterPro" id="IPR003006">
    <property type="entry name" value="Ig/MHC_CS"/>
</dbReference>
<feature type="signal peptide" evidence="3">
    <location>
        <begin position="1"/>
        <end position="19"/>
    </location>
</feature>
<evidence type="ECO:0000313" key="6">
    <source>
        <dbReference type="Proteomes" id="UP000008672"/>
    </source>
</evidence>
<evidence type="ECO:0000313" key="5">
    <source>
        <dbReference type="Ensembl" id="ENSLACP00000019192.1"/>
    </source>
</evidence>
<protein>
    <recommendedName>
        <fullName evidence="4">Ig-like domain-containing protein</fullName>
    </recommendedName>
</protein>
<dbReference type="InterPro" id="IPR007110">
    <property type="entry name" value="Ig-like_dom"/>
</dbReference>
<dbReference type="InterPro" id="IPR050380">
    <property type="entry name" value="Immune_Resp_Modulators"/>
</dbReference>
<dbReference type="GeneID" id="102346001"/>
<dbReference type="AlphaFoldDB" id="H3BBC1"/>
<dbReference type="InterPro" id="IPR003599">
    <property type="entry name" value="Ig_sub"/>
</dbReference>
<dbReference type="PROSITE" id="PS50835">
    <property type="entry name" value="IG_LIKE"/>
    <property type="match status" value="5"/>
</dbReference>
<dbReference type="OMA" id="KLSVEWT"/>
<dbReference type="HOGENOM" id="CLU_014551_0_0_1"/>
<dbReference type="Gene3D" id="2.60.40.10">
    <property type="entry name" value="Immunoglobulins"/>
    <property type="match status" value="5"/>
</dbReference>
<dbReference type="Proteomes" id="UP000008672">
    <property type="component" value="Unassembled WGS sequence"/>
</dbReference>
<dbReference type="SMART" id="SM00409">
    <property type="entry name" value="IG"/>
    <property type="match status" value="3"/>
</dbReference>
<keyword evidence="2" id="KW-0472">Membrane</keyword>
<dbReference type="Pfam" id="PF07686">
    <property type="entry name" value="V-set"/>
    <property type="match status" value="1"/>
</dbReference>
<keyword evidence="1" id="KW-0393">Immunoglobulin domain</keyword>
<evidence type="ECO:0000256" key="3">
    <source>
        <dbReference type="SAM" id="SignalP"/>
    </source>
</evidence>
<keyword evidence="2" id="KW-0812">Transmembrane</keyword>
<dbReference type="CDD" id="cd00098">
    <property type="entry name" value="IgC1"/>
    <property type="match status" value="2"/>
</dbReference>
<evidence type="ECO:0000256" key="2">
    <source>
        <dbReference type="SAM" id="Phobius"/>
    </source>
</evidence>
<dbReference type="SMART" id="SM00407">
    <property type="entry name" value="IGc1"/>
    <property type="match status" value="4"/>
</dbReference>
<evidence type="ECO:0000259" key="4">
    <source>
        <dbReference type="PROSITE" id="PS50835"/>
    </source>
</evidence>
<dbReference type="Ensembl" id="ENSLACT00000019325.1">
    <property type="protein sequence ID" value="ENSLACP00000019192.1"/>
    <property type="gene ID" value="ENSLACG00000016883.1"/>
</dbReference>
<dbReference type="Bgee" id="ENSLACG00000016883">
    <property type="expression patterns" value="Expressed in chordate pharynx and 6 other cell types or tissues"/>
</dbReference>
<keyword evidence="3" id="KW-0732">Signal</keyword>
<reference evidence="5" key="2">
    <citation type="submission" date="2025-08" db="UniProtKB">
        <authorList>
            <consortium name="Ensembl"/>
        </authorList>
    </citation>
    <scope>IDENTIFICATION</scope>
</reference>
<reference evidence="5" key="3">
    <citation type="submission" date="2025-09" db="UniProtKB">
        <authorList>
            <consortium name="Ensembl"/>
        </authorList>
    </citation>
    <scope>IDENTIFICATION</scope>
</reference>
<reference evidence="6" key="1">
    <citation type="submission" date="2011-08" db="EMBL/GenBank/DDBJ databases">
        <title>The draft genome of Latimeria chalumnae.</title>
        <authorList>
            <person name="Di Palma F."/>
            <person name="Alfoldi J."/>
            <person name="Johnson J."/>
            <person name="Berlin A."/>
            <person name="Gnerre S."/>
            <person name="Jaffe D."/>
            <person name="MacCallum I."/>
            <person name="Young S."/>
            <person name="Walker B.J."/>
            <person name="Lander E."/>
            <person name="Lindblad-Toh K."/>
        </authorList>
    </citation>
    <scope>NUCLEOTIDE SEQUENCE [LARGE SCALE GENOMIC DNA]</scope>
    <source>
        <strain evidence="6">Wild caught</strain>
    </source>
</reference>
<feature type="domain" description="Ig-like" evidence="4">
    <location>
        <begin position="547"/>
        <end position="641"/>
    </location>
</feature>
<feature type="transmembrane region" description="Helical" evidence="2">
    <location>
        <begin position="252"/>
        <end position="275"/>
    </location>
</feature>
<dbReference type="InterPro" id="IPR013783">
    <property type="entry name" value="Ig-like_fold"/>
</dbReference>
<accession>H3BBC1</accession>
<dbReference type="KEGG" id="lcm:102346001"/>